<keyword evidence="2" id="KW-0732">Signal</keyword>
<feature type="region of interest" description="Disordered" evidence="1">
    <location>
        <begin position="41"/>
        <end position="69"/>
    </location>
</feature>
<evidence type="ECO:0000313" key="3">
    <source>
        <dbReference type="EMBL" id="MBW80032.1"/>
    </source>
</evidence>
<reference evidence="3" key="1">
    <citation type="submission" date="2018-01" db="EMBL/GenBank/DDBJ databases">
        <title>An insight into the sialome of Amazonian anophelines.</title>
        <authorList>
            <person name="Ribeiro J.M."/>
            <person name="Scarpassa V."/>
            <person name="Calvo E."/>
        </authorList>
    </citation>
    <scope>NUCLEOTIDE SEQUENCE</scope>
</reference>
<feature type="signal peptide" evidence="2">
    <location>
        <begin position="1"/>
        <end position="19"/>
    </location>
</feature>
<accession>A0A2M4DR79</accession>
<dbReference type="EMBL" id="GGFL01015854">
    <property type="protein sequence ID" value="MBW80032.1"/>
    <property type="molecule type" value="Transcribed_RNA"/>
</dbReference>
<feature type="chain" id="PRO_5014785836" evidence="2">
    <location>
        <begin position="20"/>
        <end position="69"/>
    </location>
</feature>
<protein>
    <submittedName>
        <fullName evidence="3">Putative secreted protein</fullName>
    </submittedName>
</protein>
<feature type="compositionally biased region" description="Polar residues" evidence="1">
    <location>
        <begin position="60"/>
        <end position="69"/>
    </location>
</feature>
<evidence type="ECO:0000256" key="2">
    <source>
        <dbReference type="SAM" id="SignalP"/>
    </source>
</evidence>
<dbReference type="AlphaFoldDB" id="A0A2M4DR79"/>
<evidence type="ECO:0000256" key="1">
    <source>
        <dbReference type="SAM" id="MobiDB-lite"/>
    </source>
</evidence>
<organism evidence="3">
    <name type="scientific">Anopheles darlingi</name>
    <name type="common">Mosquito</name>
    <dbReference type="NCBI Taxonomy" id="43151"/>
    <lineage>
        <taxon>Eukaryota</taxon>
        <taxon>Metazoa</taxon>
        <taxon>Ecdysozoa</taxon>
        <taxon>Arthropoda</taxon>
        <taxon>Hexapoda</taxon>
        <taxon>Insecta</taxon>
        <taxon>Pterygota</taxon>
        <taxon>Neoptera</taxon>
        <taxon>Endopterygota</taxon>
        <taxon>Diptera</taxon>
        <taxon>Nematocera</taxon>
        <taxon>Culicoidea</taxon>
        <taxon>Culicidae</taxon>
        <taxon>Anophelinae</taxon>
        <taxon>Anopheles</taxon>
    </lineage>
</organism>
<sequence>MHNLFALIQLALHDVCCCGQSLTTQSHETAGWRIELVETPIQNPPSSIKSHRPTDHMVGRSSTAPHVNA</sequence>
<name>A0A2M4DR79_ANODA</name>
<proteinExistence type="predicted"/>